<keyword evidence="5 6" id="KW-0472">Membrane</keyword>
<evidence type="ECO:0000256" key="1">
    <source>
        <dbReference type="ARBA" id="ARBA00004651"/>
    </source>
</evidence>
<dbReference type="RefSeq" id="WP_347722406.1">
    <property type="nucleotide sequence ID" value="NZ_CP104395.1"/>
</dbReference>
<feature type="domain" description="Na+/H+ antiporter MnhB subunit-related protein" evidence="7">
    <location>
        <begin position="6"/>
        <end position="137"/>
    </location>
</feature>
<evidence type="ECO:0000313" key="8">
    <source>
        <dbReference type="EMBL" id="WEL19536.1"/>
    </source>
</evidence>
<keyword evidence="2" id="KW-1003">Cell membrane</keyword>
<keyword evidence="9" id="KW-1185">Reference proteome</keyword>
<keyword evidence="4 6" id="KW-1133">Transmembrane helix</keyword>
<name>A0ABY8CIN1_9ARCH</name>
<evidence type="ECO:0000259" key="7">
    <source>
        <dbReference type="Pfam" id="PF04039"/>
    </source>
</evidence>
<feature type="transmembrane region" description="Helical" evidence="6">
    <location>
        <begin position="35"/>
        <end position="55"/>
    </location>
</feature>
<evidence type="ECO:0000256" key="3">
    <source>
        <dbReference type="ARBA" id="ARBA00022692"/>
    </source>
</evidence>
<dbReference type="InterPro" id="IPR050622">
    <property type="entry name" value="CPA3_antiporter_subunitB"/>
</dbReference>
<keyword evidence="3 6" id="KW-0812">Transmembrane</keyword>
<evidence type="ECO:0000256" key="4">
    <source>
        <dbReference type="ARBA" id="ARBA00022989"/>
    </source>
</evidence>
<dbReference type="GeneID" id="90589955"/>
<organism evidence="8 9">
    <name type="scientific">Candidatus Nanohalococcus occultus</name>
    <dbReference type="NCBI Taxonomy" id="2978047"/>
    <lineage>
        <taxon>Archaea</taxon>
        <taxon>Candidatus Nanohalarchaeota</taxon>
        <taxon>Candidatus Nanohalarchaeota incertae sedis</taxon>
        <taxon>Candidatus Nanohalococcus</taxon>
    </lineage>
</organism>
<proteinExistence type="predicted"/>
<evidence type="ECO:0000256" key="2">
    <source>
        <dbReference type="ARBA" id="ARBA00022475"/>
    </source>
</evidence>
<dbReference type="Proteomes" id="UP001218034">
    <property type="component" value="Chromosome"/>
</dbReference>
<dbReference type="InterPro" id="IPR007182">
    <property type="entry name" value="MnhB"/>
</dbReference>
<dbReference type="PANTHER" id="PTHR33932:SF4">
    <property type="entry name" value="NA(+)_H(+) ANTIPORTER SUBUNIT B"/>
    <property type="match status" value="1"/>
</dbReference>
<feature type="transmembrane region" description="Helical" evidence="6">
    <location>
        <begin position="12"/>
        <end position="29"/>
    </location>
</feature>
<accession>A0ABY8CIN1</accession>
<protein>
    <submittedName>
        <fullName evidence="8">Multicomponent Na:H antiporter subunit B</fullName>
    </submittedName>
</protein>
<feature type="transmembrane region" description="Helical" evidence="6">
    <location>
        <begin position="75"/>
        <end position="101"/>
    </location>
</feature>
<evidence type="ECO:0000256" key="6">
    <source>
        <dbReference type="SAM" id="Phobius"/>
    </source>
</evidence>
<feature type="transmembrane region" description="Helical" evidence="6">
    <location>
        <begin position="121"/>
        <end position="143"/>
    </location>
</feature>
<dbReference type="PANTHER" id="PTHR33932">
    <property type="entry name" value="NA(+)/H(+) ANTIPORTER SUBUNIT B"/>
    <property type="match status" value="1"/>
</dbReference>
<dbReference type="Pfam" id="PF04039">
    <property type="entry name" value="MnhB"/>
    <property type="match status" value="1"/>
</dbReference>
<dbReference type="EMBL" id="CP104395">
    <property type="protein sequence ID" value="WEL19536.1"/>
    <property type="molecule type" value="Genomic_DNA"/>
</dbReference>
<evidence type="ECO:0000256" key="5">
    <source>
        <dbReference type="ARBA" id="ARBA00023136"/>
    </source>
</evidence>
<comment type="subcellular location">
    <subcellularLocation>
        <location evidence="1">Cell membrane</location>
        <topology evidence="1">Multi-pass membrane protein</topology>
    </subcellularLocation>
</comment>
<sequence length="146" mass="15441">MSTVVARSVTKAVVPLIVVVALSFFFQGHNLPGGGFIAGVMTAAAIALVYIIFDFEDFSYLFGIENKTYRAIREYIPLTGAGLALAVGSGVLSVGLGASFLDHSFGTIHIPLIGEAHWTTALIFDLGVYMTVTSSILVVIEVVGEE</sequence>
<gene>
    <name evidence="8" type="primary">mnhB</name>
    <name evidence="8" type="ORF">SVXNc_0518</name>
</gene>
<reference evidence="8 9" key="1">
    <citation type="submission" date="2022-09" db="EMBL/GenBank/DDBJ databases">
        <title>Xylan utilization by haloarchaea-nanohaloarchaea associations.</title>
        <authorList>
            <person name="Yakimov M."/>
        </authorList>
    </citation>
    <scope>NUCLEOTIDE SEQUENCE [LARGE SCALE GENOMIC DNA]</scope>
    <source>
        <strain evidence="8 9">SVXNc</strain>
    </source>
</reference>
<evidence type="ECO:0000313" key="9">
    <source>
        <dbReference type="Proteomes" id="UP001218034"/>
    </source>
</evidence>